<accession>A0A411CQH5</accession>
<dbReference type="RefSeq" id="YP_010055033.1">
    <property type="nucleotide sequence ID" value="NC_054660.1"/>
</dbReference>
<name>A0A411CQH5_9CAUD</name>
<dbReference type="EMBL" id="MK392366">
    <property type="protein sequence ID" value="QAY15963.1"/>
    <property type="molecule type" value="Genomic_DNA"/>
</dbReference>
<dbReference type="Proteomes" id="UP000289966">
    <property type="component" value="Segment"/>
</dbReference>
<dbReference type="KEGG" id="vg:64470956"/>
<organism evidence="1 2">
    <name type="scientific">Streptomyces phage Janus</name>
    <dbReference type="NCBI Taxonomy" id="2510525"/>
    <lineage>
        <taxon>Viruses</taxon>
        <taxon>Duplodnaviria</taxon>
        <taxon>Heunggongvirae</taxon>
        <taxon>Uroviricota</taxon>
        <taxon>Caudoviricetes</taxon>
        <taxon>Arquatrovirinae</taxon>
        <taxon>Janusvirus</taxon>
        <taxon>Janusvirus janus</taxon>
    </lineage>
</organism>
<dbReference type="GeneID" id="64470956"/>
<keyword evidence="2" id="KW-1185">Reference proteome</keyword>
<proteinExistence type="predicted"/>
<evidence type="ECO:0000313" key="2">
    <source>
        <dbReference type="Proteomes" id="UP000289966"/>
    </source>
</evidence>
<protein>
    <submittedName>
        <fullName evidence="1">Uncharacterized protein</fullName>
    </submittedName>
</protein>
<evidence type="ECO:0000313" key="1">
    <source>
        <dbReference type="EMBL" id="QAY15963.1"/>
    </source>
</evidence>
<sequence length="85" mass="9815">MSCNKGVAWRPCQCGLKRGFTSERDADKALGRAQAKRNRRSDAIGTRRGQHIERRYYLCEYGLFHLTSENRSSYATRTNKMEVAK</sequence>
<reference evidence="1 2" key="1">
    <citation type="submission" date="2019-01" db="EMBL/GenBank/DDBJ databases">
        <authorList>
            <person name="Molina J."/>
            <person name="Li Y."/>
            <person name="Tei-Muno D.A."/>
            <person name="Klug H.M."/>
            <person name="Nayek S."/>
            <person name="Layton S.R."/>
            <person name="Kim T."/>
            <person name="Hughes L.E."/>
            <person name="Garlena R.A."/>
            <person name="Russell D.A."/>
            <person name="Pope W.H."/>
            <person name="Jacobs-Sera D."/>
            <person name="Hatfull G.F."/>
        </authorList>
    </citation>
    <scope>NUCLEOTIDE SEQUENCE [LARGE SCALE GENOMIC DNA]</scope>
</reference>
<gene>
    <name evidence="1" type="primary">59</name>
    <name evidence="1" type="ORF">SEA_JANUS_59</name>
</gene>